<evidence type="ECO:0000313" key="1">
    <source>
        <dbReference type="EMBL" id="CAH6723779.1"/>
    </source>
</evidence>
<organism evidence="1 2">
    <name type="scientific">[Candida] jaroonii</name>
    <dbReference type="NCBI Taxonomy" id="467808"/>
    <lineage>
        <taxon>Eukaryota</taxon>
        <taxon>Fungi</taxon>
        <taxon>Dikarya</taxon>
        <taxon>Ascomycota</taxon>
        <taxon>Saccharomycotina</taxon>
        <taxon>Pichiomycetes</taxon>
        <taxon>Debaryomycetaceae</taxon>
        <taxon>Yamadazyma</taxon>
    </lineage>
</organism>
<keyword evidence="1" id="KW-0238">DNA-binding</keyword>
<accession>A0ACA9YFB8</accession>
<comment type="caution">
    <text evidence="1">The sequence shown here is derived from an EMBL/GenBank/DDBJ whole genome shotgun (WGS) entry which is preliminary data.</text>
</comment>
<dbReference type="EMBL" id="CALSDN010000020">
    <property type="protein sequence ID" value="CAH6723779.1"/>
    <property type="molecule type" value="Genomic_DNA"/>
</dbReference>
<sequence length="403" mass="44892">MYLTQKNYNKPNLPPLSSLLKDQSHYKLPSIDTFYNGSNVSTESIMSNVSAPATPLTTVSTPILPMMNPIKKENQSLNLPGPAITIPVIKQSPSPKKSIEGEKKVTPEKKRKTDKAFAFISHSLQTFPSQEPSIDNAPLARRKRRRTSPNELNILNQEFMLGSTPNKLRRIEIANKVSMTEKAVQIWFQNKRQSIRKQSNSQGEITVLPPTDSIDNSPNTSINNSSIINSMNNSISNSVNNTVNSSIISSTPIKPSLNKSQSFSSPDSSFRTSSPIKQRSSSASSIFSKPIVPVIQLNQSQIIQSTPNKSILNEDSLVLNETKKKNHSSLTNVNNSMRTFKLGKFKVRNDNKENPTKKSKNNKIQNLLNNAAEERKPLAEISNNKRVNEGVQSLLSLREGNWR</sequence>
<keyword evidence="2" id="KW-1185">Reference proteome</keyword>
<name>A0ACA9YFB8_9ASCO</name>
<reference evidence="1" key="1">
    <citation type="submission" date="2022-06" db="EMBL/GenBank/DDBJ databases">
        <authorList>
            <person name="Legras J.-L."/>
            <person name="Devillers H."/>
            <person name="Grondin C."/>
        </authorList>
    </citation>
    <scope>NUCLEOTIDE SEQUENCE</scope>
    <source>
        <strain evidence="1">CLIB 1444</strain>
    </source>
</reference>
<evidence type="ECO:0000313" key="2">
    <source>
        <dbReference type="Proteomes" id="UP001152531"/>
    </source>
</evidence>
<protein>
    <submittedName>
        <fullName evidence="1">Homeobox protein Yox1p</fullName>
    </submittedName>
</protein>
<keyword evidence="1" id="KW-0371">Homeobox</keyword>
<gene>
    <name evidence="1" type="ORF">CLIB1444_20S00562</name>
</gene>
<dbReference type="Proteomes" id="UP001152531">
    <property type="component" value="Unassembled WGS sequence"/>
</dbReference>
<proteinExistence type="predicted"/>